<dbReference type="RefSeq" id="WP_091282121.1">
    <property type="nucleotide sequence ID" value="NZ_FAOZ01000021.1"/>
</dbReference>
<evidence type="ECO:0000313" key="4">
    <source>
        <dbReference type="Proteomes" id="UP000198802"/>
    </source>
</evidence>
<dbReference type="Pfam" id="PF04116">
    <property type="entry name" value="FA_hydroxylase"/>
    <property type="match status" value="1"/>
</dbReference>
<name>A0A0S4QW03_9ACTN</name>
<organism evidence="3 4">
    <name type="scientific">Parafrankia irregularis</name>
    <dbReference type="NCBI Taxonomy" id="795642"/>
    <lineage>
        <taxon>Bacteria</taxon>
        <taxon>Bacillati</taxon>
        <taxon>Actinomycetota</taxon>
        <taxon>Actinomycetes</taxon>
        <taxon>Frankiales</taxon>
        <taxon>Frankiaceae</taxon>
        <taxon>Parafrankia</taxon>
    </lineage>
</organism>
<dbReference type="InterPro" id="IPR006694">
    <property type="entry name" value="Fatty_acid_hydroxylase"/>
</dbReference>
<dbReference type="GO" id="GO:0016491">
    <property type="term" value="F:oxidoreductase activity"/>
    <property type="evidence" value="ECO:0007669"/>
    <property type="project" value="InterPro"/>
</dbReference>
<protein>
    <submittedName>
        <fullName evidence="3">Fatty acid hydroxylase superfamily protein</fullName>
    </submittedName>
</protein>
<dbReference type="GO" id="GO:0005506">
    <property type="term" value="F:iron ion binding"/>
    <property type="evidence" value="ECO:0007669"/>
    <property type="project" value="InterPro"/>
</dbReference>
<dbReference type="GO" id="GO:0008610">
    <property type="term" value="P:lipid biosynthetic process"/>
    <property type="evidence" value="ECO:0007669"/>
    <property type="project" value="InterPro"/>
</dbReference>
<sequence length="272" mass="28795">MAELALARFVPPAASGRRLPGLPGAAAVRRAVTRLDRPGPHGSAADVTTLPEALRRFLAHPRPPVLLGAVGAVAAVRYVRGPLRRRDAVTAAACLGAQPFVEWAVHRCLLHAQPGGALGSIGYQLAGYGHEQHHRDPTNLDTMFLRPREVTAGAAAAVAVAALAPPTAGTVAVCLGLGALAYDWTHFLIHTSIRPSSRYYRRVWRGHRLHHYRNEGYWLGVTSPVADLVLGTAPGRDEVPVSPTATGAISRGAARRAPRPAPVPPHSLARPA</sequence>
<evidence type="ECO:0000313" key="3">
    <source>
        <dbReference type="EMBL" id="CUU58666.1"/>
    </source>
</evidence>
<proteinExistence type="predicted"/>
<evidence type="ECO:0000259" key="2">
    <source>
        <dbReference type="Pfam" id="PF04116"/>
    </source>
</evidence>
<feature type="domain" description="Fatty acid hydroxylase" evidence="2">
    <location>
        <begin position="92"/>
        <end position="232"/>
    </location>
</feature>
<dbReference type="Proteomes" id="UP000198802">
    <property type="component" value="Unassembled WGS sequence"/>
</dbReference>
<keyword evidence="4" id="KW-1185">Reference proteome</keyword>
<accession>A0A0S4QW03</accession>
<reference evidence="4" key="1">
    <citation type="submission" date="2015-11" db="EMBL/GenBank/DDBJ databases">
        <authorList>
            <person name="Varghese N."/>
        </authorList>
    </citation>
    <scope>NUCLEOTIDE SEQUENCE [LARGE SCALE GENOMIC DNA]</scope>
    <source>
        <strain evidence="4">DSM 45899</strain>
    </source>
</reference>
<dbReference type="EMBL" id="FAOZ01000021">
    <property type="protein sequence ID" value="CUU58666.1"/>
    <property type="molecule type" value="Genomic_DNA"/>
</dbReference>
<feature type="region of interest" description="Disordered" evidence="1">
    <location>
        <begin position="234"/>
        <end position="272"/>
    </location>
</feature>
<gene>
    <name evidence="3" type="ORF">Ga0074812_12142</name>
</gene>
<evidence type="ECO:0000256" key="1">
    <source>
        <dbReference type="SAM" id="MobiDB-lite"/>
    </source>
</evidence>
<dbReference type="AlphaFoldDB" id="A0A0S4QW03"/>